<dbReference type="Proteomes" id="UP000265643">
    <property type="component" value="Unassembled WGS sequence"/>
</dbReference>
<name>A0A391P2W0_9FIRM</name>
<protein>
    <recommendedName>
        <fullName evidence="1">SGNH hydrolase-type esterase domain-containing protein</fullName>
    </recommendedName>
</protein>
<dbReference type="InterPro" id="IPR013830">
    <property type="entry name" value="SGNH_hydro"/>
</dbReference>
<evidence type="ECO:0000313" key="3">
    <source>
        <dbReference type="Proteomes" id="UP000265643"/>
    </source>
</evidence>
<gene>
    <name evidence="2" type="ORF">KGMB01110_23110</name>
</gene>
<dbReference type="EMBL" id="BHGK01000001">
    <property type="protein sequence ID" value="GCA67875.1"/>
    <property type="molecule type" value="Genomic_DNA"/>
</dbReference>
<comment type="caution">
    <text evidence="2">The sequence shown here is derived from an EMBL/GenBank/DDBJ whole genome shotgun (WGS) entry which is preliminary data.</text>
</comment>
<dbReference type="PANTHER" id="PTHR30383">
    <property type="entry name" value="THIOESTERASE 1/PROTEASE 1/LYSOPHOSPHOLIPASE L1"/>
    <property type="match status" value="1"/>
</dbReference>
<proteinExistence type="predicted"/>
<organism evidence="2 3">
    <name type="scientific">Mediterraneibacter butyricigenes</name>
    <dbReference type="NCBI Taxonomy" id="2316025"/>
    <lineage>
        <taxon>Bacteria</taxon>
        <taxon>Bacillati</taxon>
        <taxon>Bacillota</taxon>
        <taxon>Clostridia</taxon>
        <taxon>Lachnospirales</taxon>
        <taxon>Lachnospiraceae</taxon>
        <taxon>Mediterraneibacter</taxon>
    </lineage>
</organism>
<dbReference type="Pfam" id="PF13472">
    <property type="entry name" value="Lipase_GDSL_2"/>
    <property type="match status" value="1"/>
</dbReference>
<dbReference type="Gene3D" id="3.40.50.1110">
    <property type="entry name" value="SGNH hydrolase"/>
    <property type="match status" value="1"/>
</dbReference>
<sequence>MAAVVIIAALLFVFINGMRKRHKEAEEVKKGVAYLKELEGQDLKEIQTNIKTVRSSMGLELADSDEDAVWSEFSNSVILGDSRAVGFYFHEFLPEEQVMAEGGGIITDATKYLDQLKTLNPDMIFLCYGLNDVGLGQWPDADDYAKDYAKVVKKLQKALPDATIYINSILPAVGVGLDADPDYPRIDEYNDALQKMCEEEGWPYIDNTQLAKEHENLYQEDGLHVETEFYKYWAANMLTEVEE</sequence>
<feature type="domain" description="SGNH hydrolase-type esterase" evidence="1">
    <location>
        <begin position="107"/>
        <end position="230"/>
    </location>
</feature>
<dbReference type="AlphaFoldDB" id="A0A391P2W0"/>
<keyword evidence="3" id="KW-1185">Reference proteome</keyword>
<reference evidence="3" key="1">
    <citation type="submission" date="2018-09" db="EMBL/GenBank/DDBJ databases">
        <title>Draft Genome Sequence of Mediterraneibacter sp. KCTC 15684.</title>
        <authorList>
            <person name="Kim J.S."/>
            <person name="Han K.I."/>
            <person name="Suh M.K."/>
            <person name="Lee K.C."/>
            <person name="Eom M.K."/>
            <person name="Lee J.H."/>
            <person name="Park S.H."/>
            <person name="Kang S.W."/>
            <person name="Park J.E."/>
            <person name="Oh B.S."/>
            <person name="Yu S.Y."/>
            <person name="Choi S.H."/>
            <person name="Lee D.H."/>
            <person name="Yoon H."/>
            <person name="Kim B."/>
            <person name="Yang S.J."/>
            <person name="Lee J.S."/>
        </authorList>
    </citation>
    <scope>NUCLEOTIDE SEQUENCE [LARGE SCALE GENOMIC DNA]</scope>
    <source>
        <strain evidence="3">KCTC 15684</strain>
    </source>
</reference>
<dbReference type="InterPro" id="IPR036514">
    <property type="entry name" value="SGNH_hydro_sf"/>
</dbReference>
<dbReference type="RefSeq" id="WP_243112810.1">
    <property type="nucleotide sequence ID" value="NZ_BHGK01000001.1"/>
</dbReference>
<dbReference type="SUPFAM" id="SSF52266">
    <property type="entry name" value="SGNH hydrolase"/>
    <property type="match status" value="1"/>
</dbReference>
<dbReference type="InterPro" id="IPR051532">
    <property type="entry name" value="Ester_Hydrolysis_Enzymes"/>
</dbReference>
<evidence type="ECO:0000259" key="1">
    <source>
        <dbReference type="Pfam" id="PF13472"/>
    </source>
</evidence>
<accession>A0A391P2W0</accession>
<evidence type="ECO:0000313" key="2">
    <source>
        <dbReference type="EMBL" id="GCA67875.1"/>
    </source>
</evidence>